<reference evidence="3 4" key="1">
    <citation type="submission" date="2018-09" db="EMBL/GenBank/DDBJ databases">
        <title>Insights into the microbiota of Asian seabass (Lates calcarifer) with tenacibaculosis symptoms and description of sp. nov. Tenacibaculum singaporense.</title>
        <authorList>
            <person name="Miyake S."/>
            <person name="Soh M."/>
            <person name="Azman M.N."/>
            <person name="Ngoh S.Y."/>
            <person name="Orban L."/>
        </authorList>
    </citation>
    <scope>NUCLEOTIDE SEQUENCE [LARGE SCALE GENOMIC DNA]</scope>
    <source>
        <strain evidence="3 4">DSM 106434</strain>
    </source>
</reference>
<feature type="domain" description="Formyl transferase N-terminal" evidence="1">
    <location>
        <begin position="2"/>
        <end position="173"/>
    </location>
</feature>
<evidence type="ECO:0000313" key="3">
    <source>
        <dbReference type="EMBL" id="AZJ35043.1"/>
    </source>
</evidence>
<evidence type="ECO:0000259" key="1">
    <source>
        <dbReference type="Pfam" id="PF00551"/>
    </source>
</evidence>
<dbReference type="Pfam" id="PF00551">
    <property type="entry name" value="Formyl_trans_N"/>
    <property type="match status" value="1"/>
</dbReference>
<keyword evidence="3" id="KW-0808">Transferase</keyword>
<dbReference type="Proteomes" id="UP000274593">
    <property type="component" value="Chromosome"/>
</dbReference>
<dbReference type="CDD" id="cd08702">
    <property type="entry name" value="Arna_FMT_C"/>
    <property type="match status" value="1"/>
</dbReference>
<organism evidence="3 4">
    <name type="scientific">Tenacibaculum singaporense</name>
    <dbReference type="NCBI Taxonomy" id="2358479"/>
    <lineage>
        <taxon>Bacteria</taxon>
        <taxon>Pseudomonadati</taxon>
        <taxon>Bacteroidota</taxon>
        <taxon>Flavobacteriia</taxon>
        <taxon>Flavobacteriales</taxon>
        <taxon>Flavobacteriaceae</taxon>
        <taxon>Tenacibaculum</taxon>
    </lineage>
</organism>
<dbReference type="PANTHER" id="PTHR11138:SF5">
    <property type="entry name" value="METHIONYL-TRNA FORMYLTRANSFERASE, MITOCHONDRIAL"/>
    <property type="match status" value="1"/>
</dbReference>
<dbReference type="InterPro" id="IPR005793">
    <property type="entry name" value="Formyl_trans_C"/>
</dbReference>
<sequence>MRIVLAGAVTSTQATLNQLIKHKMDLVGVLGYEPKSLKNVSAYTLLKPIAEEESIPYKGFFNINDPDVVDQIKEWKPDLLFVVGLSQLVKDEIMNIPTKGVVGFHPTNLPRGRGRAPIAWSILNEKKGGANFFLIDSGVDSGPILGQKLFDIEEDDYAEDFELKMLDAISEALEEWFPKLKNGKIEYIEQEHSKATYYGRRAPNDGCINWSQTSKDIYKLIRASSRPHPGAFTFKEDVKIIIWKARIENNSNFAGVIGRVLEVDEDGVALVQTGEGLLSLIDYEIFDLSNNRLNKKLKVGQKLGYYSDIEIFKMKQELEKLKKY</sequence>
<evidence type="ECO:0000259" key="2">
    <source>
        <dbReference type="Pfam" id="PF02911"/>
    </source>
</evidence>
<dbReference type="RefSeq" id="WP_125066848.1">
    <property type="nucleotide sequence ID" value="NZ_CP032548.1"/>
</dbReference>
<dbReference type="Gene3D" id="3.40.50.12230">
    <property type="match status" value="1"/>
</dbReference>
<dbReference type="EMBL" id="CP032548">
    <property type="protein sequence ID" value="AZJ35043.1"/>
    <property type="molecule type" value="Genomic_DNA"/>
</dbReference>
<dbReference type="KEGG" id="tsig:D6T69_05705"/>
<dbReference type="GO" id="GO:0004479">
    <property type="term" value="F:methionyl-tRNA formyltransferase activity"/>
    <property type="evidence" value="ECO:0007669"/>
    <property type="project" value="TreeGrafter"/>
</dbReference>
<evidence type="ECO:0000313" key="4">
    <source>
        <dbReference type="Proteomes" id="UP000274593"/>
    </source>
</evidence>
<protein>
    <submittedName>
        <fullName evidence="3">Formyl transferase</fullName>
    </submittedName>
</protein>
<dbReference type="InterPro" id="IPR002376">
    <property type="entry name" value="Formyl_transf_N"/>
</dbReference>
<gene>
    <name evidence="3" type="ORF">D6T69_05705</name>
</gene>
<dbReference type="SUPFAM" id="SSF53328">
    <property type="entry name" value="Formyltransferase"/>
    <property type="match status" value="1"/>
</dbReference>
<dbReference type="InterPro" id="IPR036477">
    <property type="entry name" value="Formyl_transf_N_sf"/>
</dbReference>
<proteinExistence type="predicted"/>
<dbReference type="PANTHER" id="PTHR11138">
    <property type="entry name" value="METHIONYL-TRNA FORMYLTRANSFERASE"/>
    <property type="match status" value="1"/>
</dbReference>
<dbReference type="InterPro" id="IPR011034">
    <property type="entry name" value="Formyl_transferase-like_C_sf"/>
</dbReference>
<keyword evidence="4" id="KW-1185">Reference proteome</keyword>
<name>A0A3S8R5L2_9FLAO</name>
<accession>A0A3S8R5L2</accession>
<dbReference type="Pfam" id="PF02911">
    <property type="entry name" value="Formyl_trans_C"/>
    <property type="match status" value="1"/>
</dbReference>
<feature type="domain" description="Formyl transferase C-terminal" evidence="2">
    <location>
        <begin position="203"/>
        <end position="281"/>
    </location>
</feature>
<dbReference type="SUPFAM" id="SSF50486">
    <property type="entry name" value="FMT C-terminal domain-like"/>
    <property type="match status" value="1"/>
</dbReference>
<dbReference type="AlphaFoldDB" id="A0A3S8R5L2"/>
<dbReference type="GO" id="GO:0005829">
    <property type="term" value="C:cytosol"/>
    <property type="evidence" value="ECO:0007669"/>
    <property type="project" value="TreeGrafter"/>
</dbReference>